<evidence type="ECO:0000313" key="5">
    <source>
        <dbReference type="Proteomes" id="UP000222531"/>
    </source>
</evidence>
<keyword evidence="5" id="KW-1185">Reference proteome</keyword>
<dbReference type="PANTHER" id="PTHR23419">
    <property type="entry name" value="DIVALENT CATION TOLERANCE CUTA-RELATED"/>
    <property type="match status" value="1"/>
</dbReference>
<dbReference type="InterPro" id="IPR015867">
    <property type="entry name" value="N-reg_PII/ATP_PRibTrfase_C"/>
</dbReference>
<comment type="similarity">
    <text evidence="1">Belongs to the CutA family.</text>
</comment>
<evidence type="ECO:0000313" key="3">
    <source>
        <dbReference type="EMBL" id="PHQ53376.1"/>
    </source>
</evidence>
<dbReference type="AlphaFoldDB" id="A0A2G1XQ61"/>
<dbReference type="Proteomes" id="UP000222531">
    <property type="component" value="Unassembled WGS sequence"/>
</dbReference>
<dbReference type="GO" id="GO:0010038">
    <property type="term" value="P:response to metal ion"/>
    <property type="evidence" value="ECO:0007669"/>
    <property type="project" value="InterPro"/>
</dbReference>
<dbReference type="EMBL" id="NHZO01000027">
    <property type="protein sequence ID" value="PHQ53377.1"/>
    <property type="molecule type" value="Genomic_DNA"/>
</dbReference>
<evidence type="ECO:0000313" key="4">
    <source>
        <dbReference type="EMBL" id="PHQ53377.1"/>
    </source>
</evidence>
<evidence type="ECO:0000256" key="1">
    <source>
        <dbReference type="ARBA" id="ARBA00010169"/>
    </source>
</evidence>
<dbReference type="EMBL" id="NHZO01000154">
    <property type="protein sequence ID" value="PHQ49126.1"/>
    <property type="molecule type" value="Genomic_DNA"/>
</dbReference>
<accession>A0A2G1XQ61</accession>
<gene>
    <name evidence="3" type="ORF">BLA24_01585</name>
    <name evidence="4" type="ORF">BLA24_01600</name>
    <name evidence="2" type="ORF">BLA24_23920</name>
</gene>
<protein>
    <submittedName>
        <fullName evidence="4">Divalent-cation tolerance protein CutA</fullName>
    </submittedName>
</protein>
<name>A0A2G1XQ61_STRCJ</name>
<comment type="caution">
    <text evidence="4">The sequence shown here is derived from an EMBL/GenBank/DDBJ whole genome shotgun (WGS) entry which is preliminary data.</text>
</comment>
<dbReference type="Pfam" id="PF03091">
    <property type="entry name" value="CutA1"/>
    <property type="match status" value="1"/>
</dbReference>
<organism evidence="4 5">
    <name type="scientific">Streptomyces cinnamoneus</name>
    <name type="common">Streptoverticillium cinnamoneum</name>
    <dbReference type="NCBI Taxonomy" id="53446"/>
    <lineage>
        <taxon>Bacteria</taxon>
        <taxon>Bacillati</taxon>
        <taxon>Actinomycetota</taxon>
        <taxon>Actinomycetes</taxon>
        <taxon>Kitasatosporales</taxon>
        <taxon>Streptomycetaceae</taxon>
        <taxon>Streptomyces</taxon>
        <taxon>Streptomyces cinnamoneus group</taxon>
    </lineage>
</organism>
<sequence length="108" mass="11945">MPEPEYVTVMTTTDSEAAARHLAQSAVERRVAACAQIDGPVTSVYRWEGRIETAAEWRVLFKATAACYAVLEAHVTREHPYDVPEIIALPVVAGSDAYLAWLRQETAQ</sequence>
<proteinExistence type="inferred from homology"/>
<reference evidence="4 5" key="1">
    <citation type="journal article" date="2017" name="Biochemistry">
        <title>Identification of the Biosynthetic Pathway for the Antibiotic Bicyclomycin.</title>
        <authorList>
            <person name="Patteson J."/>
            <person name="Cai W."/>
            <person name="Johnson R.A."/>
            <person name="Santa Maria K."/>
            <person name="Li B."/>
        </authorList>
    </citation>
    <scope>NUCLEOTIDE SEQUENCE [LARGE SCALE GENOMIC DNA]</scope>
    <source>
        <strain evidence="4 5">ATCC 21532</strain>
    </source>
</reference>
<dbReference type="InterPro" id="IPR011322">
    <property type="entry name" value="N-reg_PII-like_a/b"/>
</dbReference>
<dbReference type="Gene3D" id="3.30.70.120">
    <property type="match status" value="1"/>
</dbReference>
<dbReference type="PANTHER" id="PTHR23419:SF8">
    <property type="entry name" value="FI09726P"/>
    <property type="match status" value="1"/>
</dbReference>
<dbReference type="GO" id="GO:0005507">
    <property type="term" value="F:copper ion binding"/>
    <property type="evidence" value="ECO:0007669"/>
    <property type="project" value="TreeGrafter"/>
</dbReference>
<dbReference type="SUPFAM" id="SSF54913">
    <property type="entry name" value="GlnB-like"/>
    <property type="match status" value="1"/>
</dbReference>
<dbReference type="InterPro" id="IPR004323">
    <property type="entry name" value="Ion_tolerance_CutA"/>
</dbReference>
<dbReference type="OrthoDB" id="37622at2"/>
<evidence type="ECO:0000313" key="2">
    <source>
        <dbReference type="EMBL" id="PHQ49126.1"/>
    </source>
</evidence>
<dbReference type="EMBL" id="NHZO01000027">
    <property type="protein sequence ID" value="PHQ53376.1"/>
    <property type="molecule type" value="Genomic_DNA"/>
</dbReference>
<dbReference type="RefSeq" id="WP_099197514.1">
    <property type="nucleotide sequence ID" value="NZ_JBIRXA010000003.1"/>
</dbReference>